<proteinExistence type="predicted"/>
<keyword evidence="2" id="KW-1185">Reference proteome</keyword>
<dbReference type="Pfam" id="PF08974">
    <property type="entry name" value="DUF1877"/>
    <property type="match status" value="1"/>
</dbReference>
<dbReference type="Proteomes" id="UP000076630">
    <property type="component" value="Unassembled WGS sequence"/>
</dbReference>
<sequence>MSCLGVLFAMPKKDVDALLVSKYDEDRLEYLQHGIEEDYLDFDSPVLKYAAELDKSWDAIHRVMTDGNFGFDNGTFPLNHVIMGGESLYHKEDYYMILKTPEQVKAIWNALKIITESWFRERYFQIDPYDYGHDVDEEDYLYTWEWFNSSLPVWERAAREDRYMLFTVDQ</sequence>
<dbReference type="SUPFAM" id="SSF111069">
    <property type="entry name" value="Hypothetical protein yfbM"/>
    <property type="match status" value="1"/>
</dbReference>
<dbReference type="Gene3D" id="3.40.1760.10">
    <property type="entry name" value="YfbM-like super family"/>
    <property type="match status" value="1"/>
</dbReference>
<dbReference type="EMBL" id="LQNU01000037">
    <property type="protein sequence ID" value="KZE83600.1"/>
    <property type="molecule type" value="Genomic_DNA"/>
</dbReference>
<evidence type="ECO:0000313" key="2">
    <source>
        <dbReference type="Proteomes" id="UP000076630"/>
    </source>
</evidence>
<dbReference type="OrthoDB" id="1821531at2"/>
<comment type="caution">
    <text evidence="1">The sequence shown here is derived from an EMBL/GenBank/DDBJ whole genome shotgun (WGS) entry which is preliminary data.</text>
</comment>
<accession>A0A161SC49</accession>
<reference evidence="1 2" key="1">
    <citation type="submission" date="2016-01" db="EMBL/GenBank/DDBJ databases">
        <title>Whole genome sequencing of Myroides marinus L41.</title>
        <authorList>
            <person name="Hong K.W."/>
        </authorList>
    </citation>
    <scope>NUCLEOTIDE SEQUENCE [LARGE SCALE GENOMIC DNA]</scope>
    <source>
        <strain evidence="1 2">L41</strain>
    </source>
</reference>
<dbReference type="InterPro" id="IPR035944">
    <property type="entry name" value="YfbM-like_sf"/>
</dbReference>
<name>A0A161SC49_9FLAO</name>
<dbReference type="RefSeq" id="WP_038986880.1">
    <property type="nucleotide sequence ID" value="NZ_JWJO01000036.1"/>
</dbReference>
<evidence type="ECO:0000313" key="1">
    <source>
        <dbReference type="EMBL" id="KZE83600.1"/>
    </source>
</evidence>
<dbReference type="InterPro" id="IPR015068">
    <property type="entry name" value="DUF1877"/>
</dbReference>
<protein>
    <recommendedName>
        <fullName evidence="3">DUF1877 domain-containing protein</fullName>
    </recommendedName>
</protein>
<gene>
    <name evidence="1" type="ORF">AV926_04250</name>
</gene>
<evidence type="ECO:0008006" key="3">
    <source>
        <dbReference type="Google" id="ProtNLM"/>
    </source>
</evidence>
<dbReference type="AlphaFoldDB" id="A0A161SC49"/>
<organism evidence="1 2">
    <name type="scientific">Myroides marinus</name>
    <dbReference type="NCBI Taxonomy" id="703342"/>
    <lineage>
        <taxon>Bacteria</taxon>
        <taxon>Pseudomonadati</taxon>
        <taxon>Bacteroidota</taxon>
        <taxon>Flavobacteriia</taxon>
        <taxon>Flavobacteriales</taxon>
        <taxon>Flavobacteriaceae</taxon>
        <taxon>Myroides</taxon>
    </lineage>
</organism>